<evidence type="ECO:0008006" key="4">
    <source>
        <dbReference type="Google" id="ProtNLM"/>
    </source>
</evidence>
<feature type="chain" id="PRO_5012372700" description="Ubiquitin 3 binding protein But2 C-terminal domain-containing protein" evidence="1">
    <location>
        <begin position="18"/>
        <end position="194"/>
    </location>
</feature>
<dbReference type="PROSITE" id="PS51257">
    <property type="entry name" value="PROKAR_LIPOPROTEIN"/>
    <property type="match status" value="1"/>
</dbReference>
<evidence type="ECO:0000313" key="3">
    <source>
        <dbReference type="Proteomes" id="UP000193689"/>
    </source>
</evidence>
<gene>
    <name evidence="2" type="ORF">BCR38DRAFT_448582</name>
</gene>
<sequence>MAKTFTSAAFLIAAVAAIPNPNPSTAACTPGKIAQPTMWNLYPSQPDLSQSPFTYLEVQIFESYPQLQQVAVFSGIPPTAKSCTLGWSQSDSTSRTFVVEGSGLIAASPLTGFPAEGEPVSTNSIKPFETAVDDALTPDFTSWDQVAAAWNHTAGAVDCAEEIHLKLEIDARNGDGHVYFEQDAANGLYVSYTC</sequence>
<evidence type="ECO:0000313" key="2">
    <source>
        <dbReference type="EMBL" id="ORY57751.1"/>
    </source>
</evidence>
<protein>
    <recommendedName>
        <fullName evidence="4">Ubiquitin 3 binding protein But2 C-terminal domain-containing protein</fullName>
    </recommendedName>
</protein>
<dbReference type="OrthoDB" id="5431298at2759"/>
<dbReference type="GeneID" id="63777443"/>
<proteinExistence type="predicted"/>
<dbReference type="Proteomes" id="UP000193689">
    <property type="component" value="Unassembled WGS sequence"/>
</dbReference>
<evidence type="ECO:0000256" key="1">
    <source>
        <dbReference type="SAM" id="SignalP"/>
    </source>
</evidence>
<keyword evidence="3" id="KW-1185">Reference proteome</keyword>
<reference evidence="2 3" key="1">
    <citation type="submission" date="2016-07" db="EMBL/GenBank/DDBJ databases">
        <title>Pervasive Adenine N6-methylation of Active Genes in Fungi.</title>
        <authorList>
            <consortium name="DOE Joint Genome Institute"/>
            <person name="Mondo S.J."/>
            <person name="Dannebaum R.O."/>
            <person name="Kuo R.C."/>
            <person name="Labutti K."/>
            <person name="Haridas S."/>
            <person name="Kuo A."/>
            <person name="Salamov A."/>
            <person name="Ahrendt S.R."/>
            <person name="Lipzen A."/>
            <person name="Sullivan W."/>
            <person name="Andreopoulos W.B."/>
            <person name="Clum A."/>
            <person name="Lindquist E."/>
            <person name="Daum C."/>
            <person name="Ramamoorthy G.K."/>
            <person name="Gryganskyi A."/>
            <person name="Culley D."/>
            <person name="Magnuson J.K."/>
            <person name="James T.Y."/>
            <person name="O'Malley M.A."/>
            <person name="Stajich J.E."/>
            <person name="Spatafora J.W."/>
            <person name="Visel A."/>
            <person name="Grigoriev I.V."/>
        </authorList>
    </citation>
    <scope>NUCLEOTIDE SEQUENCE [LARGE SCALE GENOMIC DNA]</scope>
    <source>
        <strain evidence="2 3">CBS 129021</strain>
    </source>
</reference>
<keyword evidence="1" id="KW-0732">Signal</keyword>
<accession>A0A1Y2DEQ4</accession>
<comment type="caution">
    <text evidence="2">The sequence shown here is derived from an EMBL/GenBank/DDBJ whole genome shotgun (WGS) entry which is preliminary data.</text>
</comment>
<dbReference type="InParanoid" id="A0A1Y2DEQ4"/>
<dbReference type="EMBL" id="MCFJ01000018">
    <property type="protein sequence ID" value="ORY57751.1"/>
    <property type="molecule type" value="Genomic_DNA"/>
</dbReference>
<feature type="signal peptide" evidence="1">
    <location>
        <begin position="1"/>
        <end position="17"/>
    </location>
</feature>
<dbReference type="AlphaFoldDB" id="A0A1Y2DEQ4"/>
<organism evidence="2 3">
    <name type="scientific">Pseudomassariella vexata</name>
    <dbReference type="NCBI Taxonomy" id="1141098"/>
    <lineage>
        <taxon>Eukaryota</taxon>
        <taxon>Fungi</taxon>
        <taxon>Dikarya</taxon>
        <taxon>Ascomycota</taxon>
        <taxon>Pezizomycotina</taxon>
        <taxon>Sordariomycetes</taxon>
        <taxon>Xylariomycetidae</taxon>
        <taxon>Amphisphaeriales</taxon>
        <taxon>Pseudomassariaceae</taxon>
        <taxon>Pseudomassariella</taxon>
    </lineage>
</organism>
<name>A0A1Y2DEQ4_9PEZI</name>
<dbReference type="RefSeq" id="XP_040710880.1">
    <property type="nucleotide sequence ID" value="XM_040861231.1"/>
</dbReference>